<evidence type="ECO:0000313" key="2">
    <source>
        <dbReference type="EMBL" id="TVU10842.1"/>
    </source>
</evidence>
<proteinExistence type="predicted"/>
<comment type="caution">
    <text evidence="3">The sequence shown here is derived from an EMBL/GenBank/DDBJ whole genome shotgun (WGS) entry which is preliminary data.</text>
</comment>
<evidence type="ECO:0000256" key="1">
    <source>
        <dbReference type="SAM" id="MobiDB-lite"/>
    </source>
</evidence>
<dbReference type="AlphaFoldDB" id="A0A5J9THL9"/>
<reference evidence="3 4" key="1">
    <citation type="journal article" date="2019" name="Sci. Rep.">
        <title>A high-quality genome of Eragrostis curvula grass provides insights into Poaceae evolution and supports new strategies to enhance forage quality.</title>
        <authorList>
            <person name="Carballo J."/>
            <person name="Santos B.A.C.M."/>
            <person name="Zappacosta D."/>
            <person name="Garbus I."/>
            <person name="Selva J.P."/>
            <person name="Gallo C.A."/>
            <person name="Diaz A."/>
            <person name="Albertini E."/>
            <person name="Caccamo M."/>
            <person name="Echenique V."/>
        </authorList>
    </citation>
    <scope>NUCLEOTIDE SEQUENCE [LARGE SCALE GENOMIC DNA]</scope>
    <source>
        <strain evidence="4">cv. Victoria</strain>
        <tissue evidence="3">Leaf</tissue>
    </source>
</reference>
<protein>
    <submittedName>
        <fullName evidence="3">Uncharacterized protein</fullName>
    </submittedName>
</protein>
<dbReference type="Proteomes" id="UP000324897">
    <property type="component" value="Chromosome 3"/>
</dbReference>
<evidence type="ECO:0000313" key="4">
    <source>
        <dbReference type="Proteomes" id="UP000324897"/>
    </source>
</evidence>
<dbReference type="EMBL" id="RWGY01000039">
    <property type="protein sequence ID" value="TVU10863.1"/>
    <property type="molecule type" value="Genomic_DNA"/>
</dbReference>
<feature type="compositionally biased region" description="Low complexity" evidence="1">
    <location>
        <begin position="15"/>
        <end position="29"/>
    </location>
</feature>
<name>A0A5J9THL9_9POAL</name>
<gene>
    <name evidence="2" type="ORF">EJB05_44395</name>
    <name evidence="3" type="ORF">EJB05_44416</name>
</gene>
<feature type="non-terminal residue" evidence="3">
    <location>
        <position position="1"/>
    </location>
</feature>
<feature type="region of interest" description="Disordered" evidence="1">
    <location>
        <begin position="1"/>
        <end position="37"/>
    </location>
</feature>
<dbReference type="Gramene" id="TVU10863">
    <property type="protein sequence ID" value="TVU10863"/>
    <property type="gene ID" value="EJB05_44416"/>
</dbReference>
<accession>A0A5J9THL9</accession>
<organism evidence="3 4">
    <name type="scientific">Eragrostis curvula</name>
    <name type="common">weeping love grass</name>
    <dbReference type="NCBI Taxonomy" id="38414"/>
    <lineage>
        <taxon>Eukaryota</taxon>
        <taxon>Viridiplantae</taxon>
        <taxon>Streptophyta</taxon>
        <taxon>Embryophyta</taxon>
        <taxon>Tracheophyta</taxon>
        <taxon>Spermatophyta</taxon>
        <taxon>Magnoliopsida</taxon>
        <taxon>Liliopsida</taxon>
        <taxon>Poales</taxon>
        <taxon>Poaceae</taxon>
        <taxon>PACMAD clade</taxon>
        <taxon>Chloridoideae</taxon>
        <taxon>Eragrostideae</taxon>
        <taxon>Eragrostidinae</taxon>
        <taxon>Eragrostis</taxon>
    </lineage>
</organism>
<dbReference type="EMBL" id="RWGY01000039">
    <property type="protein sequence ID" value="TVU10842.1"/>
    <property type="molecule type" value="Genomic_DNA"/>
</dbReference>
<keyword evidence="4" id="KW-1185">Reference proteome</keyword>
<sequence>VQPFFAPPLTATPLSDSRSGAVSASSQGAWREDTSGPWRRLRFHQARKRKRPKPHLGNSLNLVGLPDPSAAVPSIACCPKASSIPAVVRQQASGSGRTIEVGSDQYYDWGMFLLWSTCWSCCVLDLPDNLVSSMWGLVFFCGF</sequence>
<dbReference type="Gramene" id="TVU10842">
    <property type="protein sequence ID" value="TVU10842"/>
    <property type="gene ID" value="EJB05_44395"/>
</dbReference>
<evidence type="ECO:0000313" key="3">
    <source>
        <dbReference type="EMBL" id="TVU10863.1"/>
    </source>
</evidence>